<name>A0A9P4JY54_9PLEO</name>
<reference evidence="3" key="1">
    <citation type="journal article" date="2020" name="Stud. Mycol.">
        <title>101 Dothideomycetes genomes: A test case for predicting lifestyles and emergence of pathogens.</title>
        <authorList>
            <person name="Haridas S."/>
            <person name="Albert R."/>
            <person name="Binder M."/>
            <person name="Bloem J."/>
            <person name="LaButti K."/>
            <person name="Salamov A."/>
            <person name="Andreopoulos B."/>
            <person name="Baker S."/>
            <person name="Barry K."/>
            <person name="Bills G."/>
            <person name="Bluhm B."/>
            <person name="Cannon C."/>
            <person name="Castanera R."/>
            <person name="Culley D."/>
            <person name="Daum C."/>
            <person name="Ezra D."/>
            <person name="Gonzalez J."/>
            <person name="Henrissat B."/>
            <person name="Kuo A."/>
            <person name="Liang C."/>
            <person name="Lipzen A."/>
            <person name="Lutzoni F."/>
            <person name="Magnuson J."/>
            <person name="Mondo S."/>
            <person name="Nolan M."/>
            <person name="Ohm R."/>
            <person name="Pangilinan J."/>
            <person name="Park H.-J."/>
            <person name="Ramirez L."/>
            <person name="Alfaro M."/>
            <person name="Sun H."/>
            <person name="Tritt A."/>
            <person name="Yoshinaga Y."/>
            <person name="Zwiers L.-H."/>
            <person name="Turgeon B."/>
            <person name="Goodwin S."/>
            <person name="Spatafora J."/>
            <person name="Crous P."/>
            <person name="Grigoriev I."/>
        </authorList>
    </citation>
    <scope>NUCLEOTIDE SEQUENCE [LARGE SCALE GENOMIC DNA]</scope>
    <source>
        <strain evidence="3">CBS 304.66</strain>
    </source>
</reference>
<feature type="signal peptide" evidence="1">
    <location>
        <begin position="1"/>
        <end position="17"/>
    </location>
</feature>
<proteinExistence type="predicted"/>
<evidence type="ECO:0000313" key="2">
    <source>
        <dbReference type="EMBL" id="KAF2257852.1"/>
    </source>
</evidence>
<sequence>MLFFPWLAILFPLYTSAAPEAITVTVTEQCITPPEPTACPGPVCLPTCNIYDLNNWPNGGCASVNDRATCTVFNPSIPHPRSGQMFCMCQAGYRGDGLALDGRDQYRVTWTNALGDQTHRVFVRPGQTCNTLCNHTGATACDEVPLKDACR</sequence>
<dbReference type="EMBL" id="ML986832">
    <property type="protein sequence ID" value="KAF2257852.1"/>
    <property type="molecule type" value="Genomic_DNA"/>
</dbReference>
<feature type="chain" id="PRO_5040339898" description="Secreted protein" evidence="1">
    <location>
        <begin position="18"/>
        <end position="151"/>
    </location>
</feature>
<keyword evidence="3" id="KW-1185">Reference proteome</keyword>
<dbReference type="Proteomes" id="UP000800093">
    <property type="component" value="Unassembled WGS sequence"/>
</dbReference>
<organism evidence="2 3">
    <name type="scientific">Lojkania enalia</name>
    <dbReference type="NCBI Taxonomy" id="147567"/>
    <lineage>
        <taxon>Eukaryota</taxon>
        <taxon>Fungi</taxon>
        <taxon>Dikarya</taxon>
        <taxon>Ascomycota</taxon>
        <taxon>Pezizomycotina</taxon>
        <taxon>Dothideomycetes</taxon>
        <taxon>Pleosporomycetidae</taxon>
        <taxon>Pleosporales</taxon>
        <taxon>Pleosporales incertae sedis</taxon>
        <taxon>Lojkania</taxon>
    </lineage>
</organism>
<evidence type="ECO:0008006" key="4">
    <source>
        <dbReference type="Google" id="ProtNLM"/>
    </source>
</evidence>
<gene>
    <name evidence="2" type="ORF">CC78DRAFT_538214</name>
</gene>
<evidence type="ECO:0000313" key="3">
    <source>
        <dbReference type="Proteomes" id="UP000800093"/>
    </source>
</evidence>
<keyword evidence="1" id="KW-0732">Signal</keyword>
<comment type="caution">
    <text evidence="2">The sequence shown here is derived from an EMBL/GenBank/DDBJ whole genome shotgun (WGS) entry which is preliminary data.</text>
</comment>
<evidence type="ECO:0000256" key="1">
    <source>
        <dbReference type="SAM" id="SignalP"/>
    </source>
</evidence>
<accession>A0A9P4JY54</accession>
<dbReference type="OrthoDB" id="291007at2759"/>
<protein>
    <recommendedName>
        <fullName evidence="4">Secreted protein</fullName>
    </recommendedName>
</protein>
<dbReference type="AlphaFoldDB" id="A0A9P4JY54"/>